<name>A0A212C505_CEREH</name>
<evidence type="ECO:0000313" key="1">
    <source>
        <dbReference type="EMBL" id="OWK01069.1"/>
    </source>
</evidence>
<comment type="caution">
    <text evidence="1">The sequence shown here is derived from an EMBL/GenBank/DDBJ whole genome shotgun (WGS) entry which is preliminary data.</text>
</comment>
<reference evidence="1 2" key="1">
    <citation type="journal article" date="2018" name="Mol. Genet. Genomics">
        <title>The red deer Cervus elaphus genome CerEla1.0: sequencing, annotating, genes, and chromosomes.</title>
        <authorList>
            <person name="Bana N.A."/>
            <person name="Nyiri A."/>
            <person name="Nagy J."/>
            <person name="Frank K."/>
            <person name="Nagy T."/>
            <person name="Steger V."/>
            <person name="Schiller M."/>
            <person name="Lakatos P."/>
            <person name="Sugar L."/>
            <person name="Horn P."/>
            <person name="Barta E."/>
            <person name="Orosz L."/>
        </authorList>
    </citation>
    <scope>NUCLEOTIDE SEQUENCE [LARGE SCALE GENOMIC DNA]</scope>
    <source>
        <strain evidence="1">Hungarian</strain>
    </source>
</reference>
<feature type="non-terminal residue" evidence="1">
    <location>
        <position position="56"/>
    </location>
</feature>
<dbReference type="AlphaFoldDB" id="A0A212C505"/>
<organism evidence="1 2">
    <name type="scientific">Cervus elaphus hippelaphus</name>
    <name type="common">European red deer</name>
    <dbReference type="NCBI Taxonomy" id="46360"/>
    <lineage>
        <taxon>Eukaryota</taxon>
        <taxon>Metazoa</taxon>
        <taxon>Chordata</taxon>
        <taxon>Craniata</taxon>
        <taxon>Vertebrata</taxon>
        <taxon>Euteleostomi</taxon>
        <taxon>Mammalia</taxon>
        <taxon>Eutheria</taxon>
        <taxon>Laurasiatheria</taxon>
        <taxon>Artiodactyla</taxon>
        <taxon>Ruminantia</taxon>
        <taxon>Pecora</taxon>
        <taxon>Cervidae</taxon>
        <taxon>Cervinae</taxon>
        <taxon>Cervus</taxon>
    </lineage>
</organism>
<dbReference type="Proteomes" id="UP000242450">
    <property type="component" value="Chromosome 29"/>
</dbReference>
<accession>A0A212C505</accession>
<gene>
    <name evidence="1" type="ORF">Celaphus_00018435</name>
</gene>
<protein>
    <submittedName>
        <fullName evidence="1">Uncharacterized protein</fullName>
    </submittedName>
</protein>
<dbReference type="EMBL" id="MKHE01000029">
    <property type="protein sequence ID" value="OWK01069.1"/>
    <property type="molecule type" value="Genomic_DNA"/>
</dbReference>
<evidence type="ECO:0000313" key="2">
    <source>
        <dbReference type="Proteomes" id="UP000242450"/>
    </source>
</evidence>
<keyword evidence="2" id="KW-1185">Reference proteome</keyword>
<sequence>MSKLQNKEYWLILDDCGVKYIPNLDKQRACTRENLDTVPSLLMPTNKSYFPVKKKK</sequence>
<proteinExistence type="predicted"/>